<feature type="repeat" description="CXXCXGXG motif" evidence="14">
    <location>
        <begin position="188"/>
        <end position="195"/>
    </location>
</feature>
<comment type="subcellular location">
    <subcellularLocation>
        <location evidence="1 14">Cytoplasm</location>
    </subcellularLocation>
</comment>
<dbReference type="Pfam" id="PF01556">
    <property type="entry name" value="DnaJ_C"/>
    <property type="match status" value="1"/>
</dbReference>
<comment type="similarity">
    <text evidence="12 14">Belongs to the DnaJ family.</text>
</comment>
<feature type="binding site" evidence="14">
    <location>
        <position position="166"/>
    </location>
    <ligand>
        <name>Zn(2+)</name>
        <dbReference type="ChEBI" id="CHEBI:29105"/>
        <label>2</label>
    </ligand>
</feature>
<comment type="subunit">
    <text evidence="2 14">Homodimer.</text>
</comment>
<evidence type="ECO:0000256" key="5">
    <source>
        <dbReference type="ARBA" id="ARBA00022723"/>
    </source>
</evidence>
<dbReference type="SUPFAM" id="SSF46565">
    <property type="entry name" value="Chaperone J-domain"/>
    <property type="match status" value="1"/>
</dbReference>
<evidence type="ECO:0000259" key="17">
    <source>
        <dbReference type="PROSITE" id="PS51188"/>
    </source>
</evidence>
<feature type="binding site" evidence="14">
    <location>
        <position position="169"/>
    </location>
    <ligand>
        <name>Zn(2+)</name>
        <dbReference type="ChEBI" id="CHEBI:29105"/>
        <label>2</label>
    </ligand>
</feature>
<feature type="binding site" evidence="14">
    <location>
        <position position="188"/>
    </location>
    <ligand>
        <name>Zn(2+)</name>
        <dbReference type="ChEBI" id="CHEBI:29105"/>
        <label>2</label>
    </ligand>
</feature>
<dbReference type="FunFam" id="2.10.230.10:FF:000002">
    <property type="entry name" value="Molecular chaperone DnaJ"/>
    <property type="match status" value="1"/>
</dbReference>
<dbReference type="PANTHER" id="PTHR43096">
    <property type="entry name" value="DNAJ HOMOLOG 1, MITOCHONDRIAL-RELATED"/>
    <property type="match status" value="1"/>
</dbReference>
<dbReference type="NCBIfam" id="NF008035">
    <property type="entry name" value="PRK10767.1"/>
    <property type="match status" value="1"/>
</dbReference>
<feature type="repeat" description="CXXCXGXG motif" evidence="14">
    <location>
        <begin position="166"/>
        <end position="173"/>
    </location>
</feature>
<gene>
    <name evidence="14" type="primary">dnaJ</name>
    <name evidence="18" type="ORF">SAMN03080610_01850</name>
</gene>
<evidence type="ECO:0000256" key="8">
    <source>
        <dbReference type="ARBA" id="ARBA00022833"/>
    </source>
</evidence>
<dbReference type="CDD" id="cd10747">
    <property type="entry name" value="DnaJ_C"/>
    <property type="match status" value="1"/>
</dbReference>
<dbReference type="Gene3D" id="2.10.230.10">
    <property type="entry name" value="Heat shock protein DnaJ, cysteine-rich domain"/>
    <property type="match status" value="1"/>
</dbReference>
<feature type="binding site" evidence="14">
    <location>
        <position position="205"/>
    </location>
    <ligand>
        <name>Zn(2+)</name>
        <dbReference type="ChEBI" id="CHEBI:29105"/>
        <label>1</label>
    </ligand>
</feature>
<proteinExistence type="inferred from homology"/>
<feature type="binding site" evidence="14">
    <location>
        <position position="191"/>
    </location>
    <ligand>
        <name>Zn(2+)</name>
        <dbReference type="ChEBI" id="CHEBI:29105"/>
        <label>2</label>
    </ligand>
</feature>
<evidence type="ECO:0000256" key="13">
    <source>
        <dbReference type="ARBA" id="ARBA00067609"/>
    </source>
</evidence>
<dbReference type="PANTHER" id="PTHR43096:SF48">
    <property type="entry name" value="CHAPERONE PROTEIN DNAJ"/>
    <property type="match status" value="1"/>
</dbReference>
<evidence type="ECO:0000256" key="4">
    <source>
        <dbReference type="ARBA" id="ARBA00022705"/>
    </source>
</evidence>
<dbReference type="GO" id="GO:0005524">
    <property type="term" value="F:ATP binding"/>
    <property type="evidence" value="ECO:0007669"/>
    <property type="project" value="InterPro"/>
</dbReference>
<evidence type="ECO:0000256" key="6">
    <source>
        <dbReference type="ARBA" id="ARBA00022737"/>
    </source>
</evidence>
<dbReference type="Pfam" id="PF00684">
    <property type="entry name" value="DnaJ_CXXCXGXG"/>
    <property type="match status" value="1"/>
</dbReference>
<dbReference type="PRINTS" id="PR00625">
    <property type="entry name" value="JDOMAIN"/>
</dbReference>
<dbReference type="GO" id="GO:0031072">
    <property type="term" value="F:heat shock protein binding"/>
    <property type="evidence" value="ECO:0007669"/>
    <property type="project" value="InterPro"/>
</dbReference>
<dbReference type="InterPro" id="IPR036869">
    <property type="entry name" value="J_dom_sf"/>
</dbReference>
<dbReference type="GO" id="GO:0042026">
    <property type="term" value="P:protein refolding"/>
    <property type="evidence" value="ECO:0007669"/>
    <property type="project" value="TreeGrafter"/>
</dbReference>
<feature type="domain" description="CR-type" evidence="17">
    <location>
        <begin position="136"/>
        <end position="214"/>
    </location>
</feature>
<dbReference type="GO" id="GO:0009408">
    <property type="term" value="P:response to heat"/>
    <property type="evidence" value="ECO:0007669"/>
    <property type="project" value="InterPro"/>
</dbReference>
<keyword evidence="10 14" id="KW-0143">Chaperone</keyword>
<dbReference type="Pfam" id="PF00226">
    <property type="entry name" value="DnaJ"/>
    <property type="match status" value="1"/>
</dbReference>
<keyword evidence="8 14" id="KW-0862">Zinc</keyword>
<dbReference type="GO" id="GO:0051082">
    <property type="term" value="F:unfolded protein binding"/>
    <property type="evidence" value="ECO:0007669"/>
    <property type="project" value="UniProtKB-UniRule"/>
</dbReference>
<dbReference type="InterPro" id="IPR001623">
    <property type="entry name" value="DnaJ_domain"/>
</dbReference>
<feature type="binding site" evidence="14">
    <location>
        <position position="152"/>
    </location>
    <ligand>
        <name>Zn(2+)</name>
        <dbReference type="ChEBI" id="CHEBI:29105"/>
        <label>1</label>
    </ligand>
</feature>
<feature type="zinc finger region" description="CR-type" evidence="15">
    <location>
        <begin position="136"/>
        <end position="214"/>
    </location>
</feature>
<comment type="cofactor">
    <cofactor evidence="14">
        <name>Zn(2+)</name>
        <dbReference type="ChEBI" id="CHEBI:29105"/>
    </cofactor>
    <text evidence="14">Binds 2 Zn(2+) ions per monomer.</text>
</comment>
<evidence type="ECO:0000313" key="19">
    <source>
        <dbReference type="Proteomes" id="UP000199347"/>
    </source>
</evidence>
<dbReference type="SUPFAM" id="SSF57938">
    <property type="entry name" value="DnaJ/Hsp40 cysteine-rich domain"/>
    <property type="match status" value="1"/>
</dbReference>
<dbReference type="InterPro" id="IPR012724">
    <property type="entry name" value="DnaJ"/>
</dbReference>
<dbReference type="GO" id="GO:0006260">
    <property type="term" value="P:DNA replication"/>
    <property type="evidence" value="ECO:0007669"/>
    <property type="project" value="UniProtKB-KW"/>
</dbReference>
<dbReference type="Gene3D" id="1.10.287.110">
    <property type="entry name" value="DnaJ domain"/>
    <property type="match status" value="1"/>
</dbReference>
<keyword evidence="19" id="KW-1185">Reference proteome</keyword>
<dbReference type="GO" id="GO:0005737">
    <property type="term" value="C:cytoplasm"/>
    <property type="evidence" value="ECO:0007669"/>
    <property type="project" value="UniProtKB-SubCell"/>
</dbReference>
<sequence>MAKRDYYEVLGVGREADEKALKSAFRKMAMQYHPDRNPGDEEAEHRFKEIGEAYEVLRDPQKRAAYDRFGHQAFENGGFGRGGGAGAGAAGFGSFSDIFDDIFGEFMAGGRRSGGRERGSDLRYNLEVTLEEAFNGKTVEIEVPTSVTCDVCSGSGAKPGSSPTTCPTCRGAGRIRATQGFFQIQQTCPTCHGRGTVISDPCNKCSGSGRLSERRTLSVNIPAGIEDGTRIRLAGEGEAGLRGGPAGDLYIFLSIKPHEFFQRDGADIFCRVPVSFTTAALGGQFEVPTVEGGRTRVRVPEGTQTGKQFRLKGKGMPILRSRNFGDMYVQIVVETPQNLSRRQREILEEFEKAQSEDNNPESTGFFARVKDFLESLGDT</sequence>
<keyword evidence="4 14" id="KW-0235">DNA replication</keyword>
<dbReference type="NCBIfam" id="TIGR02349">
    <property type="entry name" value="DnaJ_bact"/>
    <property type="match status" value="1"/>
</dbReference>
<dbReference type="OrthoDB" id="9779889at2"/>
<dbReference type="HAMAP" id="MF_01152">
    <property type="entry name" value="DnaJ"/>
    <property type="match status" value="1"/>
</dbReference>
<keyword evidence="6 14" id="KW-0677">Repeat</keyword>
<keyword evidence="9 14" id="KW-0346">Stress response</keyword>
<dbReference type="FunFam" id="2.60.260.20:FF:000004">
    <property type="entry name" value="Molecular chaperone DnaJ"/>
    <property type="match status" value="1"/>
</dbReference>
<evidence type="ECO:0000256" key="15">
    <source>
        <dbReference type="PROSITE-ProRule" id="PRU00546"/>
    </source>
</evidence>
<protein>
    <recommendedName>
        <fullName evidence="13 14">Chaperone protein DnaJ</fullName>
    </recommendedName>
</protein>
<dbReference type="PROSITE" id="PS50076">
    <property type="entry name" value="DNAJ_2"/>
    <property type="match status" value="1"/>
</dbReference>
<accession>A0A1G5NCR3</accession>
<evidence type="ECO:0000256" key="3">
    <source>
        <dbReference type="ARBA" id="ARBA00022490"/>
    </source>
</evidence>
<organism evidence="18 19">
    <name type="scientific">Afifella marina DSM 2698</name>
    <dbReference type="NCBI Taxonomy" id="1120955"/>
    <lineage>
        <taxon>Bacteria</taxon>
        <taxon>Pseudomonadati</taxon>
        <taxon>Pseudomonadota</taxon>
        <taxon>Alphaproteobacteria</taxon>
        <taxon>Hyphomicrobiales</taxon>
        <taxon>Afifellaceae</taxon>
        <taxon>Afifella</taxon>
    </lineage>
</organism>
<feature type="domain" description="J" evidence="16">
    <location>
        <begin position="5"/>
        <end position="70"/>
    </location>
</feature>
<name>A0A1G5NCR3_AFIMA</name>
<evidence type="ECO:0000256" key="7">
    <source>
        <dbReference type="ARBA" id="ARBA00022771"/>
    </source>
</evidence>
<feature type="repeat" description="CXXCXGXG motif" evidence="14">
    <location>
        <begin position="202"/>
        <end position="209"/>
    </location>
</feature>
<dbReference type="STRING" id="1120955.SAMN03080610_01850"/>
<feature type="binding site" evidence="14">
    <location>
        <position position="149"/>
    </location>
    <ligand>
        <name>Zn(2+)</name>
        <dbReference type="ChEBI" id="CHEBI:29105"/>
        <label>1</label>
    </ligand>
</feature>
<dbReference type="CDD" id="cd10719">
    <property type="entry name" value="DnaJ_zf"/>
    <property type="match status" value="1"/>
</dbReference>
<dbReference type="RefSeq" id="WP_092811826.1">
    <property type="nucleotide sequence ID" value="NZ_FMVW01000003.1"/>
</dbReference>
<dbReference type="Gene3D" id="2.60.260.20">
    <property type="entry name" value="Urease metallochaperone UreE, N-terminal domain"/>
    <property type="match status" value="2"/>
</dbReference>
<dbReference type="InterPro" id="IPR008971">
    <property type="entry name" value="HSP40/DnaJ_pept-bd"/>
</dbReference>
<dbReference type="FunFam" id="1.10.287.110:FF:000034">
    <property type="entry name" value="Chaperone protein DnaJ"/>
    <property type="match status" value="1"/>
</dbReference>
<dbReference type="InterPro" id="IPR001305">
    <property type="entry name" value="HSP_DnaJ_Cys-rich_dom"/>
</dbReference>
<dbReference type="PROSITE" id="PS00636">
    <property type="entry name" value="DNAJ_1"/>
    <property type="match status" value="1"/>
</dbReference>
<evidence type="ECO:0000256" key="2">
    <source>
        <dbReference type="ARBA" id="ARBA00011738"/>
    </source>
</evidence>
<dbReference type="PROSITE" id="PS51188">
    <property type="entry name" value="ZF_CR"/>
    <property type="match status" value="1"/>
</dbReference>
<evidence type="ECO:0000313" key="18">
    <source>
        <dbReference type="EMBL" id="SCZ35197.1"/>
    </source>
</evidence>
<evidence type="ECO:0000256" key="14">
    <source>
        <dbReference type="HAMAP-Rule" id="MF_01152"/>
    </source>
</evidence>
<evidence type="ECO:0000256" key="10">
    <source>
        <dbReference type="ARBA" id="ARBA00023186"/>
    </source>
</evidence>
<evidence type="ECO:0000256" key="1">
    <source>
        <dbReference type="ARBA" id="ARBA00004496"/>
    </source>
</evidence>
<evidence type="ECO:0000256" key="9">
    <source>
        <dbReference type="ARBA" id="ARBA00023016"/>
    </source>
</evidence>
<feature type="binding site" evidence="14">
    <location>
        <position position="202"/>
    </location>
    <ligand>
        <name>Zn(2+)</name>
        <dbReference type="ChEBI" id="CHEBI:29105"/>
        <label>1</label>
    </ligand>
</feature>
<keyword evidence="7 14" id="KW-0863">Zinc-finger</keyword>
<dbReference type="InterPro" id="IPR002939">
    <property type="entry name" value="DnaJ_C"/>
</dbReference>
<dbReference type="SMART" id="SM00271">
    <property type="entry name" value="DnaJ"/>
    <property type="match status" value="1"/>
</dbReference>
<reference evidence="18 19" key="1">
    <citation type="submission" date="2016-10" db="EMBL/GenBank/DDBJ databases">
        <authorList>
            <person name="de Groot N.N."/>
        </authorList>
    </citation>
    <scope>NUCLEOTIDE SEQUENCE [LARGE SCALE GENOMIC DNA]</scope>
    <source>
        <strain evidence="18 19">DSM 2698</strain>
    </source>
</reference>
<comment type="function">
    <text evidence="11 14">Participates actively in the response to hyperosmotic and heat shock by preventing the aggregation of stress-denatured proteins and by disaggregating proteins, also in an autonomous, DnaK-independent fashion. Unfolded proteins bind initially to DnaJ; upon interaction with the DnaJ-bound protein, DnaK hydrolyzes its bound ATP, resulting in the formation of a stable complex. GrpE releases ADP from DnaK; ATP binding to DnaK triggers the release of the substrate protein, thus completing the reaction cycle. Several rounds of ATP-dependent interactions between DnaJ, DnaK and GrpE are required for fully efficient folding. Also involved, together with DnaK and GrpE, in the DNA replication of plasmids through activation of initiation proteins.</text>
</comment>
<evidence type="ECO:0000256" key="12">
    <source>
        <dbReference type="ARBA" id="ARBA00061004"/>
    </source>
</evidence>
<dbReference type="GO" id="GO:0008270">
    <property type="term" value="F:zinc ion binding"/>
    <property type="evidence" value="ECO:0007669"/>
    <property type="project" value="UniProtKB-UniRule"/>
</dbReference>
<evidence type="ECO:0000256" key="11">
    <source>
        <dbReference type="ARBA" id="ARBA00053423"/>
    </source>
</evidence>
<dbReference type="SUPFAM" id="SSF49493">
    <property type="entry name" value="HSP40/DnaJ peptide-binding domain"/>
    <property type="match status" value="2"/>
</dbReference>
<keyword evidence="3 14" id="KW-0963">Cytoplasm</keyword>
<dbReference type="EMBL" id="FMVW01000003">
    <property type="protein sequence ID" value="SCZ35197.1"/>
    <property type="molecule type" value="Genomic_DNA"/>
</dbReference>
<dbReference type="CDD" id="cd06257">
    <property type="entry name" value="DnaJ"/>
    <property type="match status" value="1"/>
</dbReference>
<comment type="domain">
    <text evidence="14">The J domain is necessary and sufficient to stimulate DnaK ATPase activity. Zinc center 1 plays an important role in the autonomous, DnaK-independent chaperone activity of DnaJ. Zinc center 2 is essential for interaction with DnaK and for DnaJ activity.</text>
</comment>
<dbReference type="InterPro" id="IPR018253">
    <property type="entry name" value="DnaJ_domain_CS"/>
</dbReference>
<dbReference type="AlphaFoldDB" id="A0A1G5NCR3"/>
<keyword evidence="5 14" id="KW-0479">Metal-binding</keyword>
<dbReference type="InterPro" id="IPR036410">
    <property type="entry name" value="HSP_DnaJ_Cys-rich_dom_sf"/>
</dbReference>
<dbReference type="Proteomes" id="UP000199347">
    <property type="component" value="Unassembled WGS sequence"/>
</dbReference>
<evidence type="ECO:0000259" key="16">
    <source>
        <dbReference type="PROSITE" id="PS50076"/>
    </source>
</evidence>
<feature type="repeat" description="CXXCXGXG motif" evidence="14">
    <location>
        <begin position="149"/>
        <end position="156"/>
    </location>
</feature>